<dbReference type="AlphaFoldDB" id="A0A7W8LF99"/>
<evidence type="ECO:0000313" key="2">
    <source>
        <dbReference type="EMBL" id="MBB5405942.1"/>
    </source>
</evidence>
<sequence length="51" mass="5598">MRGRSHFATNAGLTVTVNTPTAEPLLQSRKSQIQPIEPLADVRERPKGDGR</sequence>
<proteinExistence type="predicted"/>
<dbReference type="EMBL" id="JACHDE010000050">
    <property type="protein sequence ID" value="MBB5405942.1"/>
    <property type="molecule type" value="Genomic_DNA"/>
</dbReference>
<evidence type="ECO:0000256" key="1">
    <source>
        <dbReference type="SAM" id="MobiDB-lite"/>
    </source>
</evidence>
<gene>
    <name evidence="2" type="ORF">HDG41_008041</name>
</gene>
<accession>A0A7W8LF99</accession>
<feature type="compositionally biased region" description="Basic and acidic residues" evidence="1">
    <location>
        <begin position="40"/>
        <end position="51"/>
    </location>
</feature>
<reference evidence="2 3" key="1">
    <citation type="submission" date="2020-08" db="EMBL/GenBank/DDBJ databases">
        <title>Genomic Encyclopedia of Type Strains, Phase IV (KMG-V): Genome sequencing to study the core and pangenomes of soil and plant-associated prokaryotes.</title>
        <authorList>
            <person name="Whitman W."/>
        </authorList>
    </citation>
    <scope>NUCLEOTIDE SEQUENCE [LARGE SCALE GENOMIC DNA]</scope>
    <source>
        <strain evidence="2 3">JPY162</strain>
    </source>
</reference>
<protein>
    <submittedName>
        <fullName evidence="2">Uncharacterized protein</fullName>
    </submittedName>
</protein>
<comment type="caution">
    <text evidence="2">The sequence shown here is derived from an EMBL/GenBank/DDBJ whole genome shotgun (WGS) entry which is preliminary data.</text>
</comment>
<feature type="region of interest" description="Disordered" evidence="1">
    <location>
        <begin position="19"/>
        <end position="51"/>
    </location>
</feature>
<dbReference type="Proteomes" id="UP000592820">
    <property type="component" value="Unassembled WGS sequence"/>
</dbReference>
<evidence type="ECO:0000313" key="3">
    <source>
        <dbReference type="Proteomes" id="UP000592820"/>
    </source>
</evidence>
<organism evidence="2 3">
    <name type="scientific">Paraburkholderia youngii</name>
    <dbReference type="NCBI Taxonomy" id="2782701"/>
    <lineage>
        <taxon>Bacteria</taxon>
        <taxon>Pseudomonadati</taxon>
        <taxon>Pseudomonadota</taxon>
        <taxon>Betaproteobacteria</taxon>
        <taxon>Burkholderiales</taxon>
        <taxon>Burkholderiaceae</taxon>
        <taxon>Paraburkholderia</taxon>
    </lineage>
</organism>
<name>A0A7W8LF99_9BURK</name>